<gene>
    <name evidence="4" type="primary">fliE</name>
    <name evidence="5" type="ORF">SAMN05421742_10819</name>
</gene>
<keyword evidence="5" id="KW-0282">Flagellum</keyword>
<dbReference type="GO" id="GO:0071973">
    <property type="term" value="P:bacterial-type flagellum-dependent cell motility"/>
    <property type="evidence" value="ECO:0007669"/>
    <property type="project" value="InterPro"/>
</dbReference>
<evidence type="ECO:0000256" key="4">
    <source>
        <dbReference type="HAMAP-Rule" id="MF_00724"/>
    </source>
</evidence>
<dbReference type="RefSeq" id="WP_092620387.1">
    <property type="nucleotide sequence ID" value="NZ_FNCV01000008.1"/>
</dbReference>
<keyword evidence="3 4" id="KW-0975">Bacterial flagellum</keyword>
<comment type="similarity">
    <text evidence="2 4">Belongs to the FliE family.</text>
</comment>
<dbReference type="EMBL" id="FNCV01000008">
    <property type="protein sequence ID" value="SDH57100.1"/>
    <property type="molecule type" value="Genomic_DNA"/>
</dbReference>
<dbReference type="GO" id="GO:0003774">
    <property type="term" value="F:cytoskeletal motor activity"/>
    <property type="evidence" value="ECO:0007669"/>
    <property type="project" value="InterPro"/>
</dbReference>
<keyword evidence="5" id="KW-0966">Cell projection</keyword>
<comment type="subcellular location">
    <subcellularLocation>
        <location evidence="1 4">Bacterial flagellum basal body</location>
    </subcellularLocation>
</comment>
<evidence type="ECO:0000313" key="6">
    <source>
        <dbReference type="Proteomes" id="UP000217076"/>
    </source>
</evidence>
<proteinExistence type="inferred from homology"/>
<dbReference type="HAMAP" id="MF_00724">
    <property type="entry name" value="FliE"/>
    <property type="match status" value="1"/>
</dbReference>
<dbReference type="AlphaFoldDB" id="A0A1G8DIB7"/>
<evidence type="ECO:0000256" key="3">
    <source>
        <dbReference type="ARBA" id="ARBA00023143"/>
    </source>
</evidence>
<dbReference type="GO" id="GO:0005198">
    <property type="term" value="F:structural molecule activity"/>
    <property type="evidence" value="ECO:0007669"/>
    <property type="project" value="InterPro"/>
</dbReference>
<dbReference type="GO" id="GO:0009425">
    <property type="term" value="C:bacterial-type flagellum basal body"/>
    <property type="evidence" value="ECO:0007669"/>
    <property type="project" value="UniProtKB-SubCell"/>
</dbReference>
<name>A0A1G8DIB7_9PROT</name>
<dbReference type="Proteomes" id="UP000217076">
    <property type="component" value="Unassembled WGS sequence"/>
</dbReference>
<dbReference type="OrthoDB" id="9812413at2"/>
<keyword evidence="6" id="KW-1185">Reference proteome</keyword>
<evidence type="ECO:0000313" key="5">
    <source>
        <dbReference type="EMBL" id="SDH57100.1"/>
    </source>
</evidence>
<organism evidence="5 6">
    <name type="scientific">Roseospirillum parvum</name>
    <dbReference type="NCBI Taxonomy" id="83401"/>
    <lineage>
        <taxon>Bacteria</taxon>
        <taxon>Pseudomonadati</taxon>
        <taxon>Pseudomonadota</taxon>
        <taxon>Alphaproteobacteria</taxon>
        <taxon>Rhodospirillales</taxon>
        <taxon>Rhodospirillaceae</taxon>
        <taxon>Roseospirillum</taxon>
    </lineage>
</organism>
<dbReference type="PANTHER" id="PTHR34653:SF1">
    <property type="entry name" value="FLAGELLAR HOOK-BASAL BODY COMPLEX PROTEIN FLIE"/>
    <property type="match status" value="1"/>
</dbReference>
<dbReference type="PANTHER" id="PTHR34653">
    <property type="match status" value="1"/>
</dbReference>
<accession>A0A1G8DIB7</accession>
<evidence type="ECO:0000256" key="1">
    <source>
        <dbReference type="ARBA" id="ARBA00004117"/>
    </source>
</evidence>
<evidence type="ECO:0000256" key="2">
    <source>
        <dbReference type="ARBA" id="ARBA00009272"/>
    </source>
</evidence>
<dbReference type="Pfam" id="PF02049">
    <property type="entry name" value="FliE"/>
    <property type="match status" value="1"/>
</dbReference>
<dbReference type="STRING" id="83401.SAMN05421742_10819"/>
<sequence length="104" mass="10849">MAVNMNGGVAAYQAAARMGPKPGGGAAPAGNAVDTFAGLVKDSLKEAVAIGRHSEEMTKQAIKGEADLREVVLAVNNAENALDTVVKVRDKVLKSYQEILKMPI</sequence>
<keyword evidence="5" id="KW-0969">Cilium</keyword>
<reference evidence="6" key="1">
    <citation type="submission" date="2016-10" db="EMBL/GenBank/DDBJ databases">
        <authorList>
            <person name="Varghese N."/>
            <person name="Submissions S."/>
        </authorList>
    </citation>
    <scope>NUCLEOTIDE SEQUENCE [LARGE SCALE GENOMIC DNA]</scope>
    <source>
        <strain evidence="6">930I</strain>
    </source>
</reference>
<protein>
    <recommendedName>
        <fullName evidence="4">Flagellar hook-basal body complex protein FliE</fullName>
    </recommendedName>
</protein>
<dbReference type="InterPro" id="IPR001624">
    <property type="entry name" value="FliE"/>
</dbReference>